<gene>
    <name evidence="1" type="ORF">MMAB1_1617</name>
</gene>
<protein>
    <submittedName>
        <fullName evidence="1">Uncharacterized protein</fullName>
    </submittedName>
</protein>
<reference evidence="1 2" key="1">
    <citation type="submission" date="2016-01" db="EMBL/GenBank/DDBJ databases">
        <authorList>
            <person name="Manzoor S."/>
        </authorList>
    </citation>
    <scope>NUCLEOTIDE SEQUENCE [LARGE SCALE GENOMIC DNA]</scope>
    <source>
        <strain evidence="1">Methanoculleus sp MAB1</strain>
    </source>
</reference>
<dbReference type="Proteomes" id="UP000069850">
    <property type="component" value="Chromosome 1"/>
</dbReference>
<accession>A0A0X3BLM2</accession>
<proteinExistence type="predicted"/>
<name>A0A0X3BLM2_9EURY</name>
<dbReference type="KEGG" id="mema:MMAB1_1617"/>
<sequence>MGAIGALAVVGLQAAAKSQWRDPLRVMIPVTVQATRIIAEESDPVRRTVVLWSATWYHDVHFYTTISIYHLKSYGIK</sequence>
<dbReference type="EMBL" id="LT158599">
    <property type="protein sequence ID" value="CVK32830.1"/>
    <property type="molecule type" value="Genomic_DNA"/>
</dbReference>
<evidence type="ECO:0000313" key="2">
    <source>
        <dbReference type="Proteomes" id="UP000069850"/>
    </source>
</evidence>
<organism evidence="1 2">
    <name type="scientific">Methanoculleus bourgensis</name>
    <dbReference type="NCBI Taxonomy" id="83986"/>
    <lineage>
        <taxon>Archaea</taxon>
        <taxon>Methanobacteriati</taxon>
        <taxon>Methanobacteriota</taxon>
        <taxon>Stenosarchaea group</taxon>
        <taxon>Methanomicrobia</taxon>
        <taxon>Methanomicrobiales</taxon>
        <taxon>Methanomicrobiaceae</taxon>
        <taxon>Methanoculleus</taxon>
    </lineage>
</organism>
<evidence type="ECO:0000313" key="1">
    <source>
        <dbReference type="EMBL" id="CVK32830.1"/>
    </source>
</evidence>
<dbReference type="AlphaFoldDB" id="A0A0X3BLM2"/>